<evidence type="ECO:0000256" key="2">
    <source>
        <dbReference type="ARBA" id="ARBA00022574"/>
    </source>
</evidence>
<evidence type="ECO:0000313" key="7">
    <source>
        <dbReference type="EMBL" id="KAF7302516.1"/>
    </source>
</evidence>
<dbReference type="PROSITE" id="PS00678">
    <property type="entry name" value="WD_REPEATS_1"/>
    <property type="match status" value="2"/>
</dbReference>
<dbReference type="PANTHER" id="PTHR22846">
    <property type="entry name" value="WD40 REPEAT PROTEIN"/>
    <property type="match status" value="1"/>
</dbReference>
<dbReference type="PROSITE" id="PS50082">
    <property type="entry name" value="WD_REPEATS_2"/>
    <property type="match status" value="5"/>
</dbReference>
<feature type="compositionally biased region" description="Basic and acidic residues" evidence="6">
    <location>
        <begin position="134"/>
        <end position="146"/>
    </location>
</feature>
<dbReference type="OrthoDB" id="1367865at2759"/>
<dbReference type="SMART" id="SM00667">
    <property type="entry name" value="LisH"/>
    <property type="match status" value="1"/>
</dbReference>
<dbReference type="Pfam" id="PF08513">
    <property type="entry name" value="LisH"/>
    <property type="match status" value="1"/>
</dbReference>
<evidence type="ECO:0000256" key="5">
    <source>
        <dbReference type="PROSITE-ProRule" id="PRU00221"/>
    </source>
</evidence>
<evidence type="ECO:0000256" key="1">
    <source>
        <dbReference type="ARBA" id="ARBA00004123"/>
    </source>
</evidence>
<dbReference type="Pfam" id="PF00400">
    <property type="entry name" value="WD40"/>
    <property type="match status" value="5"/>
</dbReference>
<dbReference type="GO" id="GO:0003714">
    <property type="term" value="F:transcription corepressor activity"/>
    <property type="evidence" value="ECO:0007669"/>
    <property type="project" value="InterPro"/>
</dbReference>
<dbReference type="PROSITE" id="PS50896">
    <property type="entry name" value="LISH"/>
    <property type="match status" value="1"/>
</dbReference>
<name>A0A8H6SPS6_MYCCL</name>
<dbReference type="EMBL" id="JACAZE010000012">
    <property type="protein sequence ID" value="KAF7302516.1"/>
    <property type="molecule type" value="Genomic_DNA"/>
</dbReference>
<dbReference type="SMART" id="SM00320">
    <property type="entry name" value="WD40"/>
    <property type="match status" value="7"/>
</dbReference>
<keyword evidence="3" id="KW-0677">Repeat</keyword>
<keyword evidence="8" id="KW-1185">Reference proteome</keyword>
<feature type="repeat" description="WD" evidence="5">
    <location>
        <begin position="425"/>
        <end position="470"/>
    </location>
</feature>
<dbReference type="PROSITE" id="PS50294">
    <property type="entry name" value="WD_REPEATS_REGION"/>
    <property type="match status" value="2"/>
</dbReference>
<dbReference type="CDD" id="cd00200">
    <property type="entry name" value="WD40"/>
    <property type="match status" value="1"/>
</dbReference>
<dbReference type="Gene3D" id="2.130.10.10">
    <property type="entry name" value="YVTN repeat-like/Quinoprotein amine dehydrogenase"/>
    <property type="match status" value="1"/>
</dbReference>
<dbReference type="InterPro" id="IPR001680">
    <property type="entry name" value="WD40_rpt"/>
</dbReference>
<accession>A0A8H6SPS6</accession>
<dbReference type="InterPro" id="IPR019775">
    <property type="entry name" value="WD40_repeat_CS"/>
</dbReference>
<evidence type="ECO:0000256" key="4">
    <source>
        <dbReference type="ARBA" id="ARBA00023242"/>
    </source>
</evidence>
<comment type="subcellular location">
    <subcellularLocation>
        <location evidence="1">Nucleus</location>
    </subcellularLocation>
</comment>
<dbReference type="GO" id="GO:0000118">
    <property type="term" value="C:histone deacetylase complex"/>
    <property type="evidence" value="ECO:0007669"/>
    <property type="project" value="TreeGrafter"/>
</dbReference>
<feature type="repeat" description="WD" evidence="5">
    <location>
        <begin position="471"/>
        <end position="512"/>
    </location>
</feature>
<sequence length="561" mass="62598">MDDLPTIRLSADEINCLVYAFLLDSGFHHSAFSLCTEAQLESSPNFSKHIPRGELVELLSKSLLYREVEAHWKADNLALNCKVGFSLLEPHICSLVPPKRNEGPPPAIYTSRPLLQSTYHPNGKRRGSPLSDGPADKRARWDENGKRLPTRRVQGPADQETDPRAVLVLPGHGAEVFLCGFNPVNPDLLITSSRNAVVHLWDLPPPPPPDSPEFAVGPPSGPHQLEQFRPGTDSDPTSLSWSPDGSLVAIGCNDSVLRVFKSTGETYFTQVQHQVRFSFSFDAKRSMVCNKEPIYCARFSKSGKWLLTASLDGTTCLWDVDRRELRMQYFVHQSCCLDVEWLSETMFVSSSADGTAQIMRIDKLEPLYTIQHDGEVNQARLNPSRTRLATVSDDMTARVYDVEWLLREDSAERMQLAELPEPLVLSGHTSAIISVVWCPDLTAGPNELLATGAKDNVRLWDSRTGACLHILADHKRDLFAIRFSPSGRFLATAAGDGWLHVYDVKAREMRWSWYADYDRPGVLDLDWQTDEAGGVDRIAMALELGTVAVVDVRKVPALQRK</sequence>
<evidence type="ECO:0008006" key="9">
    <source>
        <dbReference type="Google" id="ProtNLM"/>
    </source>
</evidence>
<feature type="repeat" description="WD" evidence="5">
    <location>
        <begin position="369"/>
        <end position="403"/>
    </location>
</feature>
<dbReference type="InterPro" id="IPR015943">
    <property type="entry name" value="WD40/YVTN_repeat-like_dom_sf"/>
</dbReference>
<feature type="region of interest" description="Disordered" evidence="6">
    <location>
        <begin position="205"/>
        <end position="240"/>
    </location>
</feature>
<feature type="repeat" description="WD" evidence="5">
    <location>
        <begin position="287"/>
        <end position="328"/>
    </location>
</feature>
<evidence type="ECO:0000313" key="8">
    <source>
        <dbReference type="Proteomes" id="UP000613580"/>
    </source>
</evidence>
<reference evidence="7" key="1">
    <citation type="submission" date="2020-05" db="EMBL/GenBank/DDBJ databases">
        <title>Mycena genomes resolve the evolution of fungal bioluminescence.</title>
        <authorList>
            <person name="Tsai I.J."/>
        </authorList>
    </citation>
    <scope>NUCLEOTIDE SEQUENCE</scope>
    <source>
        <strain evidence="7">110903Hualien_Pintung</strain>
    </source>
</reference>
<dbReference type="AlphaFoldDB" id="A0A8H6SPS6"/>
<gene>
    <name evidence="7" type="ORF">HMN09_00886000</name>
</gene>
<dbReference type="GO" id="GO:0006357">
    <property type="term" value="P:regulation of transcription by RNA polymerase II"/>
    <property type="evidence" value="ECO:0007669"/>
    <property type="project" value="TreeGrafter"/>
</dbReference>
<dbReference type="PANTHER" id="PTHR22846:SF2">
    <property type="entry name" value="F-BOX-LIKE_WD REPEAT-CONTAINING PROTEIN EBI"/>
    <property type="match status" value="1"/>
</dbReference>
<keyword evidence="2 5" id="KW-0853">WD repeat</keyword>
<dbReference type="InterPro" id="IPR036322">
    <property type="entry name" value="WD40_repeat_dom_sf"/>
</dbReference>
<feature type="region of interest" description="Disordered" evidence="6">
    <location>
        <begin position="104"/>
        <end position="162"/>
    </location>
</feature>
<evidence type="ECO:0000256" key="3">
    <source>
        <dbReference type="ARBA" id="ARBA00022737"/>
    </source>
</evidence>
<evidence type="ECO:0000256" key="6">
    <source>
        <dbReference type="SAM" id="MobiDB-lite"/>
    </source>
</evidence>
<keyword evidence="4" id="KW-0539">Nucleus</keyword>
<dbReference type="InterPro" id="IPR045183">
    <property type="entry name" value="Ebi-like"/>
</dbReference>
<feature type="repeat" description="WD" evidence="5">
    <location>
        <begin position="169"/>
        <end position="203"/>
    </location>
</feature>
<dbReference type="Gene3D" id="1.20.960.30">
    <property type="match status" value="1"/>
</dbReference>
<dbReference type="Proteomes" id="UP000613580">
    <property type="component" value="Unassembled WGS sequence"/>
</dbReference>
<dbReference type="SUPFAM" id="SSF50978">
    <property type="entry name" value="WD40 repeat-like"/>
    <property type="match status" value="1"/>
</dbReference>
<proteinExistence type="predicted"/>
<protein>
    <recommendedName>
        <fullName evidence="9">WD40 repeat-like protein</fullName>
    </recommendedName>
</protein>
<comment type="caution">
    <text evidence="7">The sequence shown here is derived from an EMBL/GenBank/DDBJ whole genome shotgun (WGS) entry which is preliminary data.</text>
</comment>
<dbReference type="InterPro" id="IPR006594">
    <property type="entry name" value="LisH"/>
</dbReference>
<organism evidence="7 8">
    <name type="scientific">Mycena chlorophos</name>
    <name type="common">Agaric fungus</name>
    <name type="synonym">Agaricus chlorophos</name>
    <dbReference type="NCBI Taxonomy" id="658473"/>
    <lineage>
        <taxon>Eukaryota</taxon>
        <taxon>Fungi</taxon>
        <taxon>Dikarya</taxon>
        <taxon>Basidiomycota</taxon>
        <taxon>Agaricomycotina</taxon>
        <taxon>Agaricomycetes</taxon>
        <taxon>Agaricomycetidae</taxon>
        <taxon>Agaricales</taxon>
        <taxon>Marasmiineae</taxon>
        <taxon>Mycenaceae</taxon>
        <taxon>Mycena</taxon>
    </lineage>
</organism>